<protein>
    <submittedName>
        <fullName evidence="7">Transposase</fullName>
    </submittedName>
</protein>
<dbReference type="SUPFAM" id="SSF53098">
    <property type="entry name" value="Ribonuclease H-like"/>
    <property type="match status" value="1"/>
</dbReference>
<gene>
    <name evidence="7" type="ORF">AMJ40_07595</name>
</gene>
<dbReference type="InterPro" id="IPR047952">
    <property type="entry name" value="Transpos_IS4"/>
</dbReference>
<keyword evidence="3" id="KW-0238">DNA-binding</keyword>
<name>A0A0S7WE18_UNCT6</name>
<evidence type="ECO:0000313" key="7">
    <source>
        <dbReference type="EMBL" id="KPJ48381.1"/>
    </source>
</evidence>
<dbReference type="Proteomes" id="UP000051124">
    <property type="component" value="Unassembled WGS sequence"/>
</dbReference>
<dbReference type="InterPro" id="IPR002559">
    <property type="entry name" value="Transposase_11"/>
</dbReference>
<evidence type="ECO:0000313" key="8">
    <source>
        <dbReference type="Proteomes" id="UP000051124"/>
    </source>
</evidence>
<sequence length="389" mass="45942">MHTGRMIFSQLMDFLPKQEFDKCIRKYQGNYRIRSFSCWDQFLCMAFAQITYRESLRDIESCLHSMQSKLYHMGIRGNVSRSTLADANEKRDWRIYADFALTLIDMARKLYQDDDFGLELDETVYALDSTTIDLCLSMFPWARFRKKKGAIKLHTLFDLRGNIPSFIWITHAKVHDVNILDELIAEPGSIYLMDRGYIDFSRLYTLNLSQATFVTRAKSNFTFRRLYSHPVDKSTGLKCDQTILLTGFYSSKDYPEKMRRVKFYDDDSNASLIFLTNNFKLPALTISQLYKCRWNVEIFFRWIKQNLRIKSFYGTSPNAVKTQIWIAIATYVLIAIVKKRLKIELSLYTFLQILSVTVFEKVNIYQMVSENQYKCRHDQTPNQLNLFDF</sequence>
<dbReference type="GO" id="GO:0003677">
    <property type="term" value="F:DNA binding"/>
    <property type="evidence" value="ECO:0007669"/>
    <property type="project" value="UniProtKB-KW"/>
</dbReference>
<evidence type="ECO:0000256" key="1">
    <source>
        <dbReference type="ARBA" id="ARBA00010075"/>
    </source>
</evidence>
<evidence type="ECO:0000259" key="5">
    <source>
        <dbReference type="Pfam" id="PF01609"/>
    </source>
</evidence>
<evidence type="ECO:0000256" key="2">
    <source>
        <dbReference type="ARBA" id="ARBA00022578"/>
    </source>
</evidence>
<dbReference type="InterPro" id="IPR025399">
    <property type="entry name" value="DUF4372"/>
</dbReference>
<dbReference type="GO" id="GO:0004803">
    <property type="term" value="F:transposase activity"/>
    <property type="evidence" value="ECO:0007669"/>
    <property type="project" value="InterPro"/>
</dbReference>
<dbReference type="Pfam" id="PF01609">
    <property type="entry name" value="DDE_Tnp_1"/>
    <property type="match status" value="1"/>
</dbReference>
<feature type="domain" description="DUF4372" evidence="6">
    <location>
        <begin position="4"/>
        <end position="76"/>
    </location>
</feature>
<dbReference type="InterPro" id="IPR012337">
    <property type="entry name" value="RNaseH-like_sf"/>
</dbReference>
<dbReference type="PANTHER" id="PTHR33258:SF1">
    <property type="entry name" value="TRANSPOSASE INSL FOR INSERTION SEQUENCE ELEMENT IS186A-RELATED"/>
    <property type="match status" value="1"/>
</dbReference>
<evidence type="ECO:0000259" key="6">
    <source>
        <dbReference type="Pfam" id="PF14294"/>
    </source>
</evidence>
<organism evidence="7 8">
    <name type="scientific">candidate division TA06 bacterium DG_26</name>
    <dbReference type="NCBI Taxonomy" id="1703771"/>
    <lineage>
        <taxon>Bacteria</taxon>
        <taxon>Bacteria division TA06</taxon>
    </lineage>
</organism>
<evidence type="ECO:0000256" key="4">
    <source>
        <dbReference type="ARBA" id="ARBA00023172"/>
    </source>
</evidence>
<keyword evidence="2" id="KW-0815">Transposition</keyword>
<proteinExistence type="inferred from homology"/>
<keyword evidence="4" id="KW-0233">DNA recombination</keyword>
<accession>A0A0S7WE18</accession>
<dbReference type="PATRIC" id="fig|1703771.3.peg.1447"/>
<dbReference type="GO" id="GO:0006313">
    <property type="term" value="P:DNA transposition"/>
    <property type="evidence" value="ECO:0007669"/>
    <property type="project" value="InterPro"/>
</dbReference>
<feature type="domain" description="Transposase IS4-like" evidence="5">
    <location>
        <begin position="121"/>
        <end position="333"/>
    </location>
</feature>
<evidence type="ECO:0000256" key="3">
    <source>
        <dbReference type="ARBA" id="ARBA00023125"/>
    </source>
</evidence>
<reference evidence="7 8" key="1">
    <citation type="journal article" date="2015" name="Microbiome">
        <title>Genomic resolution of linkages in carbon, nitrogen, and sulfur cycling among widespread estuary sediment bacteria.</title>
        <authorList>
            <person name="Baker B.J."/>
            <person name="Lazar C.S."/>
            <person name="Teske A.P."/>
            <person name="Dick G.J."/>
        </authorList>
    </citation>
    <scope>NUCLEOTIDE SEQUENCE [LARGE SCALE GENOMIC DNA]</scope>
    <source>
        <strain evidence="7">DG_26</strain>
    </source>
</reference>
<dbReference type="EMBL" id="LIZT01000121">
    <property type="protein sequence ID" value="KPJ48381.1"/>
    <property type="molecule type" value="Genomic_DNA"/>
</dbReference>
<dbReference type="NCBIfam" id="NF033592">
    <property type="entry name" value="transpos_IS4_1"/>
    <property type="match status" value="1"/>
</dbReference>
<dbReference type="PANTHER" id="PTHR33258">
    <property type="entry name" value="TRANSPOSASE INSL FOR INSERTION SEQUENCE ELEMENT IS186A-RELATED"/>
    <property type="match status" value="1"/>
</dbReference>
<dbReference type="AlphaFoldDB" id="A0A0S7WE18"/>
<comment type="caution">
    <text evidence="7">The sequence shown here is derived from an EMBL/GenBank/DDBJ whole genome shotgun (WGS) entry which is preliminary data.</text>
</comment>
<dbReference type="Pfam" id="PF14294">
    <property type="entry name" value="DUF4372"/>
    <property type="match status" value="1"/>
</dbReference>
<comment type="similarity">
    <text evidence="1">Belongs to the transposase 11 family.</text>
</comment>